<dbReference type="PANTHER" id="PTHR43774:SF1">
    <property type="entry name" value="PEPTIDE METHIONINE SULFOXIDE REDUCTASE MSRA 2"/>
    <property type="match status" value="1"/>
</dbReference>
<name>A0ABW5SEV7_9FLAO</name>
<protein>
    <recommendedName>
        <fullName evidence="4">Peptide methionine sulfoxide reductase MsrA</fullName>
        <shortName evidence="4">Protein-methionine-S-oxide reductase</shortName>
        <ecNumber evidence="4">1.8.4.11</ecNumber>
    </recommendedName>
    <alternativeName>
        <fullName evidence="4">Peptide-methionine (S)-S-oxide reductase</fullName>
        <shortName evidence="4">Peptide Met(O) reductase</shortName>
    </alternativeName>
</protein>
<dbReference type="RefSeq" id="WP_147860771.1">
    <property type="nucleotide sequence ID" value="NZ_JBHULZ010000040.1"/>
</dbReference>
<comment type="caution">
    <text evidence="6">The sequence shown here is derived from an EMBL/GenBank/DDBJ whole genome shotgun (WGS) entry which is preliminary data.</text>
</comment>
<accession>A0ABW5SEV7</accession>
<proteinExistence type="inferred from homology"/>
<dbReference type="EMBL" id="JBHULZ010000040">
    <property type="protein sequence ID" value="MFD2697879.1"/>
    <property type="molecule type" value="Genomic_DNA"/>
</dbReference>
<dbReference type="InterPro" id="IPR002569">
    <property type="entry name" value="Met_Sox_Rdtase_MsrA_dom"/>
</dbReference>
<dbReference type="Pfam" id="PF01625">
    <property type="entry name" value="PMSR"/>
    <property type="match status" value="1"/>
</dbReference>
<dbReference type="InterPro" id="IPR036509">
    <property type="entry name" value="Met_Sox_Rdtase_MsrA_sf"/>
</dbReference>
<comment type="function">
    <text evidence="4">Has an important function as a repair enzyme for proteins that have been inactivated by oxidation. Catalyzes the reversible oxidation-reduction of methionine sulfoxide in proteins to methionine.</text>
</comment>
<organism evidence="6 7">
    <name type="scientific">Mesonia sediminis</name>
    <dbReference type="NCBI Taxonomy" id="1703946"/>
    <lineage>
        <taxon>Bacteria</taxon>
        <taxon>Pseudomonadati</taxon>
        <taxon>Bacteroidota</taxon>
        <taxon>Flavobacteriia</taxon>
        <taxon>Flavobacteriales</taxon>
        <taxon>Flavobacteriaceae</taxon>
        <taxon>Mesonia</taxon>
    </lineage>
</organism>
<evidence type="ECO:0000256" key="2">
    <source>
        <dbReference type="ARBA" id="ARBA00047806"/>
    </source>
</evidence>
<keyword evidence="1 4" id="KW-0560">Oxidoreductase</keyword>
<evidence type="ECO:0000313" key="6">
    <source>
        <dbReference type="EMBL" id="MFD2697879.1"/>
    </source>
</evidence>
<comment type="similarity">
    <text evidence="4">Belongs to the MsrA Met sulfoxide reductase family.</text>
</comment>
<gene>
    <name evidence="4 6" type="primary">msrA</name>
    <name evidence="6" type="ORF">ACFSQ0_07735</name>
</gene>
<dbReference type="EC" id="1.8.4.11" evidence="4"/>
<dbReference type="Proteomes" id="UP001597357">
    <property type="component" value="Unassembled WGS sequence"/>
</dbReference>
<dbReference type="HAMAP" id="MF_01401">
    <property type="entry name" value="MsrA"/>
    <property type="match status" value="1"/>
</dbReference>
<evidence type="ECO:0000256" key="1">
    <source>
        <dbReference type="ARBA" id="ARBA00023002"/>
    </source>
</evidence>
<dbReference type="NCBIfam" id="TIGR00401">
    <property type="entry name" value="msrA"/>
    <property type="match status" value="1"/>
</dbReference>
<dbReference type="GO" id="GO:0008113">
    <property type="term" value="F:peptide-methionine (S)-S-oxide reductase activity"/>
    <property type="evidence" value="ECO:0007669"/>
    <property type="project" value="UniProtKB-EC"/>
</dbReference>
<dbReference type="SUPFAM" id="SSF55068">
    <property type="entry name" value="Peptide methionine sulfoxide reductase"/>
    <property type="match status" value="1"/>
</dbReference>
<feature type="active site" evidence="4">
    <location>
        <position position="12"/>
    </location>
</feature>
<evidence type="ECO:0000259" key="5">
    <source>
        <dbReference type="Pfam" id="PF01625"/>
    </source>
</evidence>
<evidence type="ECO:0000256" key="3">
    <source>
        <dbReference type="ARBA" id="ARBA00048782"/>
    </source>
</evidence>
<feature type="domain" description="Peptide methionine sulphoxide reductase MsrA" evidence="5">
    <location>
        <begin position="6"/>
        <end position="157"/>
    </location>
</feature>
<reference evidence="7" key="1">
    <citation type="journal article" date="2019" name="Int. J. Syst. Evol. Microbiol.">
        <title>The Global Catalogue of Microorganisms (GCM) 10K type strain sequencing project: providing services to taxonomists for standard genome sequencing and annotation.</title>
        <authorList>
            <consortium name="The Broad Institute Genomics Platform"/>
            <consortium name="The Broad Institute Genome Sequencing Center for Infectious Disease"/>
            <person name="Wu L."/>
            <person name="Ma J."/>
        </authorList>
    </citation>
    <scope>NUCLEOTIDE SEQUENCE [LARGE SCALE GENOMIC DNA]</scope>
    <source>
        <strain evidence="7">KCTC 42255</strain>
    </source>
</reference>
<dbReference type="Gene3D" id="3.30.1060.10">
    <property type="entry name" value="Peptide methionine sulphoxide reductase MsrA"/>
    <property type="match status" value="1"/>
</dbReference>
<comment type="catalytic activity">
    <reaction evidence="3 4">
        <text>[thioredoxin]-disulfide + L-methionine + H2O = L-methionine (S)-S-oxide + [thioredoxin]-dithiol</text>
        <dbReference type="Rhea" id="RHEA:19993"/>
        <dbReference type="Rhea" id="RHEA-COMP:10698"/>
        <dbReference type="Rhea" id="RHEA-COMP:10700"/>
        <dbReference type="ChEBI" id="CHEBI:15377"/>
        <dbReference type="ChEBI" id="CHEBI:29950"/>
        <dbReference type="ChEBI" id="CHEBI:50058"/>
        <dbReference type="ChEBI" id="CHEBI:57844"/>
        <dbReference type="ChEBI" id="CHEBI:58772"/>
        <dbReference type="EC" id="1.8.4.11"/>
    </reaction>
</comment>
<evidence type="ECO:0000313" key="7">
    <source>
        <dbReference type="Proteomes" id="UP001597357"/>
    </source>
</evidence>
<comment type="catalytic activity">
    <reaction evidence="2 4">
        <text>L-methionyl-[protein] + [thioredoxin]-disulfide + H2O = L-methionyl-(S)-S-oxide-[protein] + [thioredoxin]-dithiol</text>
        <dbReference type="Rhea" id="RHEA:14217"/>
        <dbReference type="Rhea" id="RHEA-COMP:10698"/>
        <dbReference type="Rhea" id="RHEA-COMP:10700"/>
        <dbReference type="Rhea" id="RHEA-COMP:12313"/>
        <dbReference type="Rhea" id="RHEA-COMP:12315"/>
        <dbReference type="ChEBI" id="CHEBI:15377"/>
        <dbReference type="ChEBI" id="CHEBI:16044"/>
        <dbReference type="ChEBI" id="CHEBI:29950"/>
        <dbReference type="ChEBI" id="CHEBI:44120"/>
        <dbReference type="ChEBI" id="CHEBI:50058"/>
        <dbReference type="EC" id="1.8.4.11"/>
    </reaction>
</comment>
<keyword evidence="7" id="KW-1185">Reference proteome</keyword>
<dbReference type="PANTHER" id="PTHR43774">
    <property type="entry name" value="PEPTIDE METHIONINE SULFOXIDE REDUCTASE"/>
    <property type="match status" value="1"/>
</dbReference>
<evidence type="ECO:0000256" key="4">
    <source>
        <dbReference type="HAMAP-Rule" id="MF_01401"/>
    </source>
</evidence>
<sequence>MTQEVITLANGCFWCTEAVFQRLKGVEKVVSGFSGGKIKNPPYREVVQGRTGHAEAIQLYFDPTILSLKDVLAVFFSTHDPTTLNRQGNDVGTQYRSAIFYHSSEQKEIAQQYIKYLDKQVFEGKIVTEVTPFSGFYPAEEEHYNFYNRFPNQPYCQYIIDPKIKVLRNQFAHLLKDN</sequence>